<evidence type="ECO:0000256" key="5">
    <source>
        <dbReference type="ARBA" id="ARBA00023163"/>
    </source>
</evidence>
<keyword evidence="3" id="KW-0731">Sigma factor</keyword>
<gene>
    <name evidence="7" type="ORF">FB467_0733</name>
</gene>
<evidence type="ECO:0000259" key="6">
    <source>
        <dbReference type="Pfam" id="PF04542"/>
    </source>
</evidence>
<dbReference type="OrthoDB" id="265863at2"/>
<dbReference type="PANTHER" id="PTHR43133:SF8">
    <property type="entry name" value="RNA POLYMERASE SIGMA FACTOR HI_1459-RELATED"/>
    <property type="match status" value="1"/>
</dbReference>
<dbReference type="InterPro" id="IPR014284">
    <property type="entry name" value="RNA_pol_sigma-70_dom"/>
</dbReference>
<keyword evidence="8" id="KW-1185">Reference proteome</keyword>
<keyword evidence="4" id="KW-0238">DNA-binding</keyword>
<feature type="domain" description="RNA polymerase sigma-70 region 2" evidence="6">
    <location>
        <begin position="41"/>
        <end position="99"/>
    </location>
</feature>
<name>A0A542YNL4_9MICO</name>
<protein>
    <submittedName>
        <fullName evidence="7">RNA polymerase sigma factor (Sigma-70 family)</fullName>
    </submittedName>
</protein>
<dbReference type="EMBL" id="VFOP01000001">
    <property type="protein sequence ID" value="TQL49651.1"/>
    <property type="molecule type" value="Genomic_DNA"/>
</dbReference>
<accession>A0A542YNL4</accession>
<comment type="similarity">
    <text evidence="1">Belongs to the sigma-70 factor family. ECF subfamily.</text>
</comment>
<organism evidence="7 8">
    <name type="scientific">Ornithinicoccus hortensis</name>
    <dbReference type="NCBI Taxonomy" id="82346"/>
    <lineage>
        <taxon>Bacteria</taxon>
        <taxon>Bacillati</taxon>
        <taxon>Actinomycetota</taxon>
        <taxon>Actinomycetes</taxon>
        <taxon>Micrococcales</taxon>
        <taxon>Intrasporangiaceae</taxon>
        <taxon>Ornithinicoccus</taxon>
    </lineage>
</organism>
<dbReference type="InterPro" id="IPR039425">
    <property type="entry name" value="RNA_pol_sigma-70-like"/>
</dbReference>
<dbReference type="InterPro" id="IPR007627">
    <property type="entry name" value="RNA_pol_sigma70_r2"/>
</dbReference>
<evidence type="ECO:0000256" key="2">
    <source>
        <dbReference type="ARBA" id="ARBA00023015"/>
    </source>
</evidence>
<dbReference type="Pfam" id="PF04542">
    <property type="entry name" value="Sigma70_r2"/>
    <property type="match status" value="1"/>
</dbReference>
<evidence type="ECO:0000256" key="3">
    <source>
        <dbReference type="ARBA" id="ARBA00023082"/>
    </source>
</evidence>
<dbReference type="Gene3D" id="1.10.1740.10">
    <property type="match status" value="1"/>
</dbReference>
<evidence type="ECO:0000256" key="4">
    <source>
        <dbReference type="ARBA" id="ARBA00023125"/>
    </source>
</evidence>
<keyword evidence="5" id="KW-0804">Transcription</keyword>
<dbReference type="RefSeq" id="WP_141783885.1">
    <property type="nucleotide sequence ID" value="NZ_BAAAIK010000003.1"/>
</dbReference>
<dbReference type="NCBIfam" id="TIGR02937">
    <property type="entry name" value="sigma70-ECF"/>
    <property type="match status" value="1"/>
</dbReference>
<dbReference type="GO" id="GO:0003677">
    <property type="term" value="F:DNA binding"/>
    <property type="evidence" value="ECO:0007669"/>
    <property type="project" value="UniProtKB-KW"/>
</dbReference>
<comment type="caution">
    <text evidence="7">The sequence shown here is derived from an EMBL/GenBank/DDBJ whole genome shotgun (WGS) entry which is preliminary data.</text>
</comment>
<dbReference type="Proteomes" id="UP000319516">
    <property type="component" value="Unassembled WGS sequence"/>
</dbReference>
<dbReference type="Gene3D" id="1.10.10.10">
    <property type="entry name" value="Winged helix-like DNA-binding domain superfamily/Winged helix DNA-binding domain"/>
    <property type="match status" value="1"/>
</dbReference>
<evidence type="ECO:0000256" key="1">
    <source>
        <dbReference type="ARBA" id="ARBA00010641"/>
    </source>
</evidence>
<dbReference type="InterPro" id="IPR013324">
    <property type="entry name" value="RNA_pol_sigma_r3/r4-like"/>
</dbReference>
<dbReference type="SUPFAM" id="SSF88946">
    <property type="entry name" value="Sigma2 domain of RNA polymerase sigma factors"/>
    <property type="match status" value="1"/>
</dbReference>
<keyword evidence="2" id="KW-0805">Transcription regulation</keyword>
<dbReference type="InterPro" id="IPR036388">
    <property type="entry name" value="WH-like_DNA-bd_sf"/>
</dbReference>
<evidence type="ECO:0000313" key="7">
    <source>
        <dbReference type="EMBL" id="TQL49651.1"/>
    </source>
</evidence>
<dbReference type="GO" id="GO:0006352">
    <property type="term" value="P:DNA-templated transcription initiation"/>
    <property type="evidence" value="ECO:0007669"/>
    <property type="project" value="InterPro"/>
</dbReference>
<dbReference type="PANTHER" id="PTHR43133">
    <property type="entry name" value="RNA POLYMERASE ECF-TYPE SIGMA FACTO"/>
    <property type="match status" value="1"/>
</dbReference>
<dbReference type="SUPFAM" id="SSF88659">
    <property type="entry name" value="Sigma3 and sigma4 domains of RNA polymerase sigma factors"/>
    <property type="match status" value="1"/>
</dbReference>
<proteinExistence type="inferred from homology"/>
<sequence>MNDIAAPDPSAETGQPPTLVDRAAAAFTAYQAGDRQQMGELVDLLTPLLWHTARGAGLSGAAAEDVVQTAWLRLVENAERITSPRAVVSWLLTTVRRESWRTAKAGTREDGDLDFVPEPVSNDPDPAVSTVLRERERVLWRHLARLGERCQHLLRVIAFADKPDYATIAETLGMPVGSIGPTRGRCLASLRQSLSTDPHWDGGRA</sequence>
<dbReference type="AlphaFoldDB" id="A0A542YNL4"/>
<dbReference type="GO" id="GO:0016987">
    <property type="term" value="F:sigma factor activity"/>
    <property type="evidence" value="ECO:0007669"/>
    <property type="project" value="UniProtKB-KW"/>
</dbReference>
<dbReference type="InterPro" id="IPR013325">
    <property type="entry name" value="RNA_pol_sigma_r2"/>
</dbReference>
<reference evidence="7 8" key="1">
    <citation type="submission" date="2019-06" db="EMBL/GenBank/DDBJ databases">
        <title>Sequencing the genomes of 1000 actinobacteria strains.</title>
        <authorList>
            <person name="Klenk H.-P."/>
        </authorList>
    </citation>
    <scope>NUCLEOTIDE SEQUENCE [LARGE SCALE GENOMIC DNA]</scope>
    <source>
        <strain evidence="7 8">DSM 12335</strain>
    </source>
</reference>
<evidence type="ECO:0000313" key="8">
    <source>
        <dbReference type="Proteomes" id="UP000319516"/>
    </source>
</evidence>